<accession>A0A0T6AUG9</accession>
<feature type="region of interest" description="Disordered" evidence="1">
    <location>
        <begin position="658"/>
        <end position="779"/>
    </location>
</feature>
<feature type="compositionally biased region" description="Basic and acidic residues" evidence="1">
    <location>
        <begin position="549"/>
        <end position="589"/>
    </location>
</feature>
<dbReference type="AlphaFoldDB" id="A0A0T6AUG9"/>
<protein>
    <submittedName>
        <fullName evidence="2">Uncharacterized protein</fullName>
    </submittedName>
</protein>
<feature type="compositionally biased region" description="Basic and acidic residues" evidence="1">
    <location>
        <begin position="418"/>
        <end position="465"/>
    </location>
</feature>
<proteinExistence type="predicted"/>
<feature type="non-terminal residue" evidence="2">
    <location>
        <position position="1"/>
    </location>
</feature>
<dbReference type="OrthoDB" id="6782539at2759"/>
<dbReference type="EMBL" id="LJIG01022777">
    <property type="protein sequence ID" value="KRT78769.1"/>
    <property type="molecule type" value="Genomic_DNA"/>
</dbReference>
<dbReference type="Proteomes" id="UP000051574">
    <property type="component" value="Unassembled WGS sequence"/>
</dbReference>
<feature type="compositionally biased region" description="Basic and acidic residues" evidence="1">
    <location>
        <begin position="61"/>
        <end position="111"/>
    </location>
</feature>
<comment type="caution">
    <text evidence="2">The sequence shown here is derived from an EMBL/GenBank/DDBJ whole genome shotgun (WGS) entry which is preliminary data.</text>
</comment>
<feature type="region of interest" description="Disordered" evidence="1">
    <location>
        <begin position="243"/>
        <end position="295"/>
    </location>
</feature>
<sequence length="830" mass="94700">RPLRPEDTSKYPLVDSKATIETYERVTNLQDSKTSIIKDSQTFIDDQRTVEHYTISDAYDSIKDIPRDLGRPRKPIGEGPKHDGKDSPRPKDEYVIIDGKRVPKEPKDKPKSTTKTVEYIVVNGKRVLKTPTDKPKKDVPDAVEYVIIGGKLQPRKPSDKPKQPDITEIIEYITVDGVRRPLRPEDTSKYPLVDSKATIETYERVTNLQDSKTSIIKDSQTFIDDQRTVEHYTISDAYDSIKDIPRDLGRPRKPIGEGPKHDGKDSPRPKDEYVIIDGKRVPKEPKDKPKSTTKTVEYIVVNGKRVLKTPTDKPKKDVPDAVEYVIIGGKLQPRKPSDKPKQPDNTEIIEYITVDGVRRPLRPEDTFKYPLVDSKTTIETVESVTSLQGSNRTIIKDSQTFVDDQRTVEYYATSDVYDSTKDGPKDAKRPEKSIEEGPKYQRYPKTPDDRRKPMKSKSPEPKPSEVLKYITVDGVRRPRKPDDTYPIIDSKTVSETYESVTNLKDSKTTIIKDSQTFVDDQRTVEHYTTSDVYDNTKHEPRKPGYPGQPRDDDKRRPIEDRKPKQPDNDKRKPGKESERPKDGYPKPGDEPVEYVIIAGKLRPRKVSDRPGKSKPTEAVDDTRKPRRPDDTYPATDTKTVIETFESVTNLKDSKTTIVKDSQTFVDDQKTVEHYTTSDSYDSTRDSPRGPKYPGEPDDGKRRPIEDSPKEVKGPKQPEDGKGPKPKDRKYPEGPDDKKETTPKDDKPRGRKPSEESPDRKKHPKKPTDIVPDDVTDTPVDKTTKIDVVDRKDVFIKENIIDIKDINEVTNVTHIDRIVDNKVINIVKTIK</sequence>
<evidence type="ECO:0000313" key="2">
    <source>
        <dbReference type="EMBL" id="KRT78769.1"/>
    </source>
</evidence>
<feature type="compositionally biased region" description="Basic and acidic residues" evidence="1">
    <location>
        <begin position="474"/>
        <end position="483"/>
    </location>
</feature>
<feature type="non-terminal residue" evidence="2">
    <location>
        <position position="830"/>
    </location>
</feature>
<name>A0A0T6AUG9_9SCAR</name>
<feature type="region of interest" description="Disordered" evidence="1">
    <location>
        <begin position="61"/>
        <end position="116"/>
    </location>
</feature>
<feature type="compositionally biased region" description="Basic and acidic residues" evidence="1">
    <location>
        <begin position="697"/>
        <end position="758"/>
    </location>
</feature>
<evidence type="ECO:0000256" key="1">
    <source>
        <dbReference type="SAM" id="MobiDB-lite"/>
    </source>
</evidence>
<feature type="compositionally biased region" description="Basic and acidic residues" evidence="1">
    <location>
        <begin position="243"/>
        <end position="290"/>
    </location>
</feature>
<feature type="compositionally biased region" description="Basic and acidic residues" evidence="1">
    <location>
        <begin position="605"/>
        <end position="630"/>
    </location>
</feature>
<keyword evidence="3" id="KW-1185">Reference proteome</keyword>
<feature type="region of interest" description="Disordered" evidence="1">
    <location>
        <begin position="412"/>
        <end position="637"/>
    </location>
</feature>
<gene>
    <name evidence="2" type="ORF">AMK59_7875</name>
</gene>
<feature type="compositionally biased region" description="Polar residues" evidence="1">
    <location>
        <begin position="491"/>
        <end position="518"/>
    </location>
</feature>
<evidence type="ECO:0000313" key="3">
    <source>
        <dbReference type="Proteomes" id="UP000051574"/>
    </source>
</evidence>
<organism evidence="2 3">
    <name type="scientific">Oryctes borbonicus</name>
    <dbReference type="NCBI Taxonomy" id="1629725"/>
    <lineage>
        <taxon>Eukaryota</taxon>
        <taxon>Metazoa</taxon>
        <taxon>Ecdysozoa</taxon>
        <taxon>Arthropoda</taxon>
        <taxon>Hexapoda</taxon>
        <taxon>Insecta</taxon>
        <taxon>Pterygota</taxon>
        <taxon>Neoptera</taxon>
        <taxon>Endopterygota</taxon>
        <taxon>Coleoptera</taxon>
        <taxon>Polyphaga</taxon>
        <taxon>Scarabaeiformia</taxon>
        <taxon>Scarabaeidae</taxon>
        <taxon>Dynastinae</taxon>
        <taxon>Oryctes</taxon>
    </lineage>
</organism>
<reference evidence="2 3" key="1">
    <citation type="submission" date="2015-09" db="EMBL/GenBank/DDBJ databases">
        <title>Draft genome of the scarab beetle Oryctes borbonicus.</title>
        <authorList>
            <person name="Meyer J.M."/>
            <person name="Markov G.V."/>
            <person name="Baskaran P."/>
            <person name="Herrmann M."/>
            <person name="Sommer R.J."/>
            <person name="Roedelsperger C."/>
        </authorList>
    </citation>
    <scope>NUCLEOTIDE SEQUENCE [LARGE SCALE GENOMIC DNA]</scope>
    <source>
        <strain evidence="2">OB123</strain>
        <tissue evidence="2">Whole animal</tissue>
    </source>
</reference>